<feature type="compositionally biased region" description="Basic and acidic residues" evidence="1">
    <location>
        <begin position="14"/>
        <end position="32"/>
    </location>
</feature>
<name>A0A919KB10_9ACTN</name>
<dbReference type="Proteomes" id="UP000629619">
    <property type="component" value="Unassembled WGS sequence"/>
</dbReference>
<proteinExistence type="predicted"/>
<accession>A0A919KB10</accession>
<evidence type="ECO:0000256" key="1">
    <source>
        <dbReference type="SAM" id="MobiDB-lite"/>
    </source>
</evidence>
<protein>
    <submittedName>
        <fullName evidence="2">Uncharacterized protein</fullName>
    </submittedName>
</protein>
<evidence type="ECO:0000313" key="3">
    <source>
        <dbReference type="Proteomes" id="UP000629619"/>
    </source>
</evidence>
<dbReference type="EMBL" id="BOMW01000005">
    <property type="protein sequence ID" value="GIF02828.1"/>
    <property type="molecule type" value="Genomic_DNA"/>
</dbReference>
<feature type="compositionally biased region" description="Basic residues" evidence="1">
    <location>
        <begin position="1"/>
        <end position="10"/>
    </location>
</feature>
<evidence type="ECO:0000313" key="2">
    <source>
        <dbReference type="EMBL" id="GIF02828.1"/>
    </source>
</evidence>
<gene>
    <name evidence="2" type="ORF">Asi03nite_03660</name>
</gene>
<sequence>MFVNHRRRVPARGSRTDESRSPSGPGHDHHSLTGDQVSPGDPARSPHRMAVGGVRDHPDYRFKAA</sequence>
<organism evidence="2 3">
    <name type="scientific">Actinoplanes siamensis</name>
    <dbReference type="NCBI Taxonomy" id="1223317"/>
    <lineage>
        <taxon>Bacteria</taxon>
        <taxon>Bacillati</taxon>
        <taxon>Actinomycetota</taxon>
        <taxon>Actinomycetes</taxon>
        <taxon>Micromonosporales</taxon>
        <taxon>Micromonosporaceae</taxon>
        <taxon>Actinoplanes</taxon>
    </lineage>
</organism>
<feature type="region of interest" description="Disordered" evidence="1">
    <location>
        <begin position="1"/>
        <end position="65"/>
    </location>
</feature>
<reference evidence="2" key="1">
    <citation type="submission" date="2021-01" db="EMBL/GenBank/DDBJ databases">
        <title>Whole genome shotgun sequence of Actinoplanes siamensis NBRC 109076.</title>
        <authorList>
            <person name="Komaki H."/>
            <person name="Tamura T."/>
        </authorList>
    </citation>
    <scope>NUCLEOTIDE SEQUENCE</scope>
    <source>
        <strain evidence="2">NBRC 109076</strain>
    </source>
</reference>
<keyword evidence="3" id="KW-1185">Reference proteome</keyword>
<feature type="compositionally biased region" description="Basic and acidic residues" evidence="1">
    <location>
        <begin position="54"/>
        <end position="65"/>
    </location>
</feature>
<comment type="caution">
    <text evidence="2">The sequence shown here is derived from an EMBL/GenBank/DDBJ whole genome shotgun (WGS) entry which is preliminary data.</text>
</comment>
<dbReference type="AlphaFoldDB" id="A0A919KB10"/>